<dbReference type="AlphaFoldDB" id="A0A1F7X4X5"/>
<accession>A0A1F7X4X5</accession>
<dbReference type="EMBL" id="MGFR01000001">
    <property type="protein sequence ID" value="OGM10116.1"/>
    <property type="molecule type" value="Genomic_DNA"/>
</dbReference>
<reference evidence="1 2" key="1">
    <citation type="journal article" date="2016" name="Nat. Commun.">
        <title>Thousands of microbial genomes shed light on interconnected biogeochemical processes in an aquifer system.</title>
        <authorList>
            <person name="Anantharaman K."/>
            <person name="Brown C.T."/>
            <person name="Hug L.A."/>
            <person name="Sharon I."/>
            <person name="Castelle C.J."/>
            <person name="Probst A.J."/>
            <person name="Thomas B.C."/>
            <person name="Singh A."/>
            <person name="Wilkins M.J."/>
            <person name="Karaoz U."/>
            <person name="Brodie E.L."/>
            <person name="Williams K.H."/>
            <person name="Hubbard S.S."/>
            <person name="Banfield J.F."/>
        </authorList>
    </citation>
    <scope>NUCLEOTIDE SEQUENCE [LARGE SCALE GENOMIC DNA]</scope>
</reference>
<comment type="caution">
    <text evidence="1">The sequence shown here is derived from an EMBL/GenBank/DDBJ whole genome shotgun (WGS) entry which is preliminary data.</text>
</comment>
<protein>
    <submittedName>
        <fullName evidence="1">Uncharacterized protein</fullName>
    </submittedName>
</protein>
<proteinExistence type="predicted"/>
<organism evidence="1 2">
    <name type="scientific">Candidatus Woesebacteria bacterium RBG_13_46_13</name>
    <dbReference type="NCBI Taxonomy" id="1802479"/>
    <lineage>
        <taxon>Bacteria</taxon>
        <taxon>Candidatus Woeseibacteriota</taxon>
    </lineage>
</organism>
<name>A0A1F7X4X5_9BACT</name>
<gene>
    <name evidence="1" type="ORF">A2Y68_01580</name>
</gene>
<dbReference type="STRING" id="1802479.A2Y68_01580"/>
<evidence type="ECO:0000313" key="2">
    <source>
        <dbReference type="Proteomes" id="UP000176778"/>
    </source>
</evidence>
<sequence>MKGKRKFIIVGLILVIAIGFALAVWKFGYLGKVTPEETHSTPKTENNISADFPDDFPIYPGATLKSSSSTETDGKKGISALWTTADPQDKVAEFFKSNLEALGWKITNSFGGKGFSNYSFEKELVKGFIGVGVGEKGTTAISVTLGIE</sequence>
<dbReference type="Proteomes" id="UP000176778">
    <property type="component" value="Unassembled WGS sequence"/>
</dbReference>
<evidence type="ECO:0000313" key="1">
    <source>
        <dbReference type="EMBL" id="OGM10116.1"/>
    </source>
</evidence>